<accession>A0AAQ3XZB9</accession>
<gene>
    <name evidence="2" type="ORF">A5888_000097</name>
</gene>
<dbReference type="EMBL" id="CP147247">
    <property type="protein sequence ID" value="WYJ88378.1"/>
    <property type="molecule type" value="Genomic_DNA"/>
</dbReference>
<dbReference type="CDD" id="cd02440">
    <property type="entry name" value="AdoMet_MTases"/>
    <property type="match status" value="1"/>
</dbReference>
<dbReference type="InterPro" id="IPR041698">
    <property type="entry name" value="Methyltransf_25"/>
</dbReference>
<dbReference type="Proteomes" id="UP000195141">
    <property type="component" value="Chromosome"/>
</dbReference>
<evidence type="ECO:0000259" key="1">
    <source>
        <dbReference type="Pfam" id="PF13649"/>
    </source>
</evidence>
<name>A0AAQ3XZB9_9ENTE</name>
<dbReference type="Gene3D" id="3.40.50.150">
    <property type="entry name" value="Vaccinia Virus protein VP39"/>
    <property type="match status" value="1"/>
</dbReference>
<reference evidence="2" key="2">
    <citation type="submission" date="2024-03" db="EMBL/GenBank/DDBJ databases">
        <title>The Genome Sequence of Enterococcus sp. DIV0242b.</title>
        <authorList>
            <consortium name="The Broad Institute Genomics Platform"/>
            <consortium name="The Broad Institute Microbial Omics Core"/>
            <consortium name="The Broad Institute Genomic Center for Infectious Diseases"/>
            <person name="Earl A."/>
            <person name="Manson A."/>
            <person name="Gilmore M."/>
            <person name="Schwartman J."/>
            <person name="Shea T."/>
            <person name="Abouelleil A."/>
            <person name="Cao P."/>
            <person name="Chapman S."/>
            <person name="Cusick C."/>
            <person name="Young S."/>
            <person name="Neafsey D."/>
            <person name="Nusbaum C."/>
            <person name="Birren B."/>
        </authorList>
    </citation>
    <scope>NUCLEOTIDE SEQUENCE</scope>
    <source>
        <strain evidence="2">9E7_DIV0242</strain>
    </source>
</reference>
<sequence length="297" mass="33967">MEFEATIPAVDSGRLLMEIPLKATTGLKKEPLQKVTVTIDEKVYLCNLFYKENSFWLHIIRGIKREVGLGVKTTFIMEPIVHVEAKKEEIHDQVLQWETTTCKSLMKQVGVKQEDYVVDFGCGYGHYTLGCALALEQSGVVFAVDCDAKALKWINKKEQMYKIDNIKTIQTNGMPVIDFPDNSVDVVLLYDIGHIHEKGTKKSLAPNLFKEAYRVLKKGGILSTLNFNSDIKKMRFEDEKTKISREDIDAAIVQVGFSFSHIVASGVHFDWYHSRHRLKKGLLFADLEREKIYNYVK</sequence>
<reference evidence="2" key="1">
    <citation type="submission" date="2017-05" db="EMBL/GenBank/DDBJ databases">
        <authorList>
            <consortium name="The Broad Institute Genomics Platform"/>
            <consortium name="The Broad Institute Genomic Center for Infectious Diseases"/>
            <person name="Earl A."/>
            <person name="Manson A."/>
            <person name="Schwartman J."/>
            <person name="Gilmore M."/>
            <person name="Abouelleil A."/>
            <person name="Cao P."/>
            <person name="Chapman S."/>
            <person name="Cusick C."/>
            <person name="Shea T."/>
            <person name="Young S."/>
            <person name="Neafsey D."/>
            <person name="Nusbaum C."/>
            <person name="Birren B."/>
        </authorList>
    </citation>
    <scope>NUCLEOTIDE SEQUENCE</scope>
    <source>
        <strain evidence="2">9E7_DIV0242</strain>
    </source>
</reference>
<dbReference type="InterPro" id="IPR029063">
    <property type="entry name" value="SAM-dependent_MTases_sf"/>
</dbReference>
<organism evidence="2 3">
    <name type="scientific">Candidatus Enterococcus clewellii</name>
    <dbReference type="NCBI Taxonomy" id="1834193"/>
    <lineage>
        <taxon>Bacteria</taxon>
        <taxon>Bacillati</taxon>
        <taxon>Bacillota</taxon>
        <taxon>Bacilli</taxon>
        <taxon>Lactobacillales</taxon>
        <taxon>Enterococcaceae</taxon>
        <taxon>Enterococcus</taxon>
    </lineage>
</organism>
<protein>
    <recommendedName>
        <fullName evidence="1">Methyltransferase domain-containing protein</fullName>
    </recommendedName>
</protein>
<dbReference type="RefSeq" id="WP_339101852.1">
    <property type="nucleotide sequence ID" value="NZ_CP147247.1"/>
</dbReference>
<dbReference type="Pfam" id="PF13649">
    <property type="entry name" value="Methyltransf_25"/>
    <property type="match status" value="1"/>
</dbReference>
<dbReference type="SUPFAM" id="SSF53335">
    <property type="entry name" value="S-adenosyl-L-methionine-dependent methyltransferases"/>
    <property type="match status" value="1"/>
</dbReference>
<feature type="domain" description="Methyltransferase" evidence="1">
    <location>
        <begin position="117"/>
        <end position="220"/>
    </location>
</feature>
<dbReference type="GO" id="GO:0008757">
    <property type="term" value="F:S-adenosylmethionine-dependent methyltransferase activity"/>
    <property type="evidence" value="ECO:0007669"/>
    <property type="project" value="InterPro"/>
</dbReference>
<dbReference type="AlphaFoldDB" id="A0AAQ3XZB9"/>
<evidence type="ECO:0000313" key="3">
    <source>
        <dbReference type="Proteomes" id="UP000195141"/>
    </source>
</evidence>
<proteinExistence type="predicted"/>
<evidence type="ECO:0000313" key="2">
    <source>
        <dbReference type="EMBL" id="WYJ88378.1"/>
    </source>
</evidence>
<keyword evidence="3" id="KW-1185">Reference proteome</keyword>